<dbReference type="OrthoDB" id="3723182at2"/>
<protein>
    <submittedName>
        <fullName evidence="4">SagB-type dehydrogenase family enzyme</fullName>
    </submittedName>
</protein>
<dbReference type="PANTHER" id="PTHR43745:SF2">
    <property type="entry name" value="NITROREDUCTASE MJ1384-RELATED"/>
    <property type="match status" value="1"/>
</dbReference>
<feature type="domain" description="Cyanobactin oxidase ThcOx second" evidence="3">
    <location>
        <begin position="107"/>
        <end position="207"/>
    </location>
</feature>
<comment type="caution">
    <text evidence="4">The sequence shown here is derived from an EMBL/GenBank/DDBJ whole genome shotgun (WGS) entry which is preliminary data.</text>
</comment>
<dbReference type="GO" id="GO:0016491">
    <property type="term" value="F:oxidoreductase activity"/>
    <property type="evidence" value="ECO:0007669"/>
    <property type="project" value="InterPro"/>
</dbReference>
<dbReference type="AlphaFoldDB" id="A0A562WES2"/>
<feature type="compositionally biased region" description="Basic and acidic residues" evidence="1">
    <location>
        <begin position="93"/>
        <end position="102"/>
    </location>
</feature>
<dbReference type="InterPro" id="IPR020051">
    <property type="entry name" value="SagB-type_dehydrogenase"/>
</dbReference>
<organism evidence="4 5">
    <name type="scientific">Micromonospora sagamiensis</name>
    <dbReference type="NCBI Taxonomy" id="47875"/>
    <lineage>
        <taxon>Bacteria</taxon>
        <taxon>Bacillati</taxon>
        <taxon>Actinomycetota</taxon>
        <taxon>Actinomycetes</taxon>
        <taxon>Micromonosporales</taxon>
        <taxon>Micromonosporaceae</taxon>
        <taxon>Micromonospora</taxon>
    </lineage>
</organism>
<sequence>MNGTDPVRVRLRPGVSAVTAGSGEVQLVCGPDTVRLGVLDDRGRSTLARLADGSCTGTELPTALDRLLVGGGWAGVETGTAGTSTYTMTPVGRPREPDDRPAGTRSVLSRFAILRRAGSAAVLESPLATQQLTVYDRTLVAALATLAAPVPRDGSAMPAGVPVQLADRLRACGLLTPEEDDEAADLAHAQWRPHELWFHHESRDRAHRRLGVDFGGTSWAKGVFPALPGAGGDPVWSHVPLPAPHLAGSPADLVTLTEAIESRRSHRSYDEERPIRMAEVSEFLYRCSRVRAHDHHDGVEMSDRPYPSGGRLHELEIYLLVRSVDGLAPGLYHYEPYQHGLARVPAEPVAVRALLRRAAAAMAGPGQPQVLIVFSARFGRLMWKYESMGYALVLKHVGVLMQTMYLVATAMGLAPCALGTGDVDLFAAATGRDPLHESSVGEFALGSRRAGR</sequence>
<evidence type="ECO:0000313" key="5">
    <source>
        <dbReference type="Proteomes" id="UP000319728"/>
    </source>
</evidence>
<evidence type="ECO:0000256" key="1">
    <source>
        <dbReference type="SAM" id="MobiDB-lite"/>
    </source>
</evidence>
<dbReference type="InterPro" id="IPR052544">
    <property type="entry name" value="Bacteriocin_Proc_Enz"/>
</dbReference>
<dbReference type="Pfam" id="PF00881">
    <property type="entry name" value="Nitroreductase"/>
    <property type="match status" value="1"/>
</dbReference>
<dbReference type="EMBL" id="VLLP01000001">
    <property type="protein sequence ID" value="TWJ28779.1"/>
    <property type="molecule type" value="Genomic_DNA"/>
</dbReference>
<accession>A0A562WES2</accession>
<feature type="compositionally biased region" description="Low complexity" evidence="1">
    <location>
        <begin position="80"/>
        <end position="89"/>
    </location>
</feature>
<proteinExistence type="predicted"/>
<reference evidence="4 5" key="1">
    <citation type="submission" date="2019-07" db="EMBL/GenBank/DDBJ databases">
        <title>R&amp;d 2014.</title>
        <authorList>
            <person name="Klenk H.-P."/>
        </authorList>
    </citation>
    <scope>NUCLEOTIDE SEQUENCE [LARGE SCALE GENOMIC DNA]</scope>
    <source>
        <strain evidence="4 5">DSM 43912</strain>
    </source>
</reference>
<feature type="region of interest" description="Disordered" evidence="1">
    <location>
        <begin position="80"/>
        <end position="103"/>
    </location>
</feature>
<name>A0A562WES2_9ACTN</name>
<dbReference type="CDD" id="cd02142">
    <property type="entry name" value="McbC_SagB-like_oxidoreductase"/>
    <property type="match status" value="1"/>
</dbReference>
<feature type="domain" description="Nitroreductase" evidence="2">
    <location>
        <begin position="260"/>
        <end position="437"/>
    </location>
</feature>
<dbReference type="NCBIfam" id="TIGR03605">
    <property type="entry name" value="antibiot_sagB"/>
    <property type="match status" value="1"/>
</dbReference>
<gene>
    <name evidence="4" type="ORF">JD81_02285</name>
</gene>
<evidence type="ECO:0000259" key="2">
    <source>
        <dbReference type="Pfam" id="PF00881"/>
    </source>
</evidence>
<dbReference type="InterPro" id="IPR029479">
    <property type="entry name" value="Nitroreductase"/>
</dbReference>
<dbReference type="SUPFAM" id="SSF55469">
    <property type="entry name" value="FMN-dependent nitroreductase-like"/>
    <property type="match status" value="1"/>
</dbReference>
<dbReference type="Proteomes" id="UP000319728">
    <property type="component" value="Unassembled WGS sequence"/>
</dbReference>
<dbReference type="InterPro" id="IPR054488">
    <property type="entry name" value="ThcOx_dom2"/>
</dbReference>
<evidence type="ECO:0000259" key="3">
    <source>
        <dbReference type="Pfam" id="PF22767"/>
    </source>
</evidence>
<dbReference type="Pfam" id="PF22767">
    <property type="entry name" value="ThcOx"/>
    <property type="match status" value="1"/>
</dbReference>
<evidence type="ECO:0000313" key="4">
    <source>
        <dbReference type="EMBL" id="TWJ28779.1"/>
    </source>
</evidence>
<dbReference type="PANTHER" id="PTHR43745">
    <property type="entry name" value="NITROREDUCTASE MJ1384-RELATED"/>
    <property type="match status" value="1"/>
</dbReference>
<dbReference type="Gene3D" id="3.40.109.10">
    <property type="entry name" value="NADH Oxidase"/>
    <property type="match status" value="1"/>
</dbReference>
<dbReference type="InterPro" id="IPR000415">
    <property type="entry name" value="Nitroreductase-like"/>
</dbReference>
<keyword evidence="5" id="KW-1185">Reference proteome</keyword>
<dbReference type="RefSeq" id="WP_145817298.1">
    <property type="nucleotide sequence ID" value="NZ_AP023438.1"/>
</dbReference>